<dbReference type="EMBL" id="GG673688">
    <property type="protein sequence ID" value="EER15099.1"/>
    <property type="molecule type" value="Genomic_DNA"/>
</dbReference>
<proteinExistence type="predicted"/>
<evidence type="ECO:0000313" key="3">
    <source>
        <dbReference type="Proteomes" id="UP000007800"/>
    </source>
</evidence>
<gene>
    <name evidence="2" type="ORF">Pmar_PMAR023425</name>
</gene>
<dbReference type="InParanoid" id="C5KKI7"/>
<keyword evidence="3" id="KW-1185">Reference proteome</keyword>
<dbReference type="AlphaFoldDB" id="C5KKI7"/>
<protein>
    <submittedName>
        <fullName evidence="2">Uncharacterized protein</fullName>
    </submittedName>
</protein>
<dbReference type="GeneID" id="9061982"/>
<feature type="signal peptide" evidence="1">
    <location>
        <begin position="1"/>
        <end position="17"/>
    </location>
</feature>
<reference evidence="2 3" key="1">
    <citation type="submission" date="2008-07" db="EMBL/GenBank/DDBJ databases">
        <authorList>
            <person name="El-Sayed N."/>
            <person name="Caler E."/>
            <person name="Inman J."/>
            <person name="Amedeo P."/>
            <person name="Hass B."/>
            <person name="Wortman J."/>
        </authorList>
    </citation>
    <scope>NUCLEOTIDE SEQUENCE [LARGE SCALE GENOMIC DNA]</scope>
    <source>
        <strain evidence="3">ATCC 50983 / TXsc</strain>
    </source>
</reference>
<organism evidence="3">
    <name type="scientific">Perkinsus marinus (strain ATCC 50983 / TXsc)</name>
    <dbReference type="NCBI Taxonomy" id="423536"/>
    <lineage>
        <taxon>Eukaryota</taxon>
        <taxon>Sar</taxon>
        <taxon>Alveolata</taxon>
        <taxon>Perkinsozoa</taxon>
        <taxon>Perkinsea</taxon>
        <taxon>Perkinsida</taxon>
        <taxon>Perkinsidae</taxon>
        <taxon>Perkinsus</taxon>
    </lineage>
</organism>
<dbReference type="RefSeq" id="XP_002783303.1">
    <property type="nucleotide sequence ID" value="XM_002783257.1"/>
</dbReference>
<feature type="chain" id="PRO_5002954190" evidence="1">
    <location>
        <begin position="18"/>
        <end position="137"/>
    </location>
</feature>
<evidence type="ECO:0000256" key="1">
    <source>
        <dbReference type="SAM" id="SignalP"/>
    </source>
</evidence>
<name>C5KKI7_PERM5</name>
<sequence>MNRALRFLLFGIPLVAASDQMSIDIGDTTATTASRALEPFTTTTAVIEGKFCGSVWLHSFVVTLEKERMALDIPSYKVSGQCDYHVTGPHVEVSNFDDVLRDLMNRAGVSTFDITIVDASRLRINAGGLMSTTVERC</sequence>
<evidence type="ECO:0000313" key="2">
    <source>
        <dbReference type="EMBL" id="EER15099.1"/>
    </source>
</evidence>
<keyword evidence="1" id="KW-0732">Signal</keyword>
<accession>C5KKI7</accession>
<dbReference type="Proteomes" id="UP000007800">
    <property type="component" value="Unassembled WGS sequence"/>
</dbReference>